<evidence type="ECO:0000256" key="1">
    <source>
        <dbReference type="ARBA" id="ARBA00023015"/>
    </source>
</evidence>
<evidence type="ECO:0000313" key="5">
    <source>
        <dbReference type="EMBL" id="BCJ36233.1"/>
    </source>
</evidence>
<name>A0A7R7HYN3_9ACTN</name>
<keyword evidence="3" id="KW-0804">Transcription</keyword>
<dbReference type="SMART" id="SM00354">
    <property type="entry name" value="HTH_LACI"/>
    <property type="match status" value="1"/>
</dbReference>
<dbReference type="Pfam" id="PF00356">
    <property type="entry name" value="LacI"/>
    <property type="match status" value="1"/>
</dbReference>
<dbReference type="PANTHER" id="PTHR30146">
    <property type="entry name" value="LACI-RELATED TRANSCRIPTIONAL REPRESSOR"/>
    <property type="match status" value="1"/>
</dbReference>
<dbReference type="KEGG" id="atl:Athai_37360"/>
<dbReference type="GO" id="GO:0000976">
    <property type="term" value="F:transcription cis-regulatory region binding"/>
    <property type="evidence" value="ECO:0007669"/>
    <property type="project" value="TreeGrafter"/>
</dbReference>
<evidence type="ECO:0000259" key="4">
    <source>
        <dbReference type="PROSITE" id="PS50932"/>
    </source>
</evidence>
<evidence type="ECO:0000256" key="2">
    <source>
        <dbReference type="ARBA" id="ARBA00023125"/>
    </source>
</evidence>
<dbReference type="AlphaFoldDB" id="A0A7R7HYN3"/>
<accession>A0A7R7HYN3</accession>
<reference evidence="5 6" key="1">
    <citation type="submission" date="2020-08" db="EMBL/GenBank/DDBJ databases">
        <title>Whole genome shotgun sequence of Actinocatenispora thailandica NBRC 105041.</title>
        <authorList>
            <person name="Komaki H."/>
            <person name="Tamura T."/>
        </authorList>
    </citation>
    <scope>NUCLEOTIDE SEQUENCE [LARGE SCALE GENOMIC DNA]</scope>
    <source>
        <strain evidence="5 6">NBRC 105041</strain>
    </source>
</reference>
<dbReference type="Proteomes" id="UP000611640">
    <property type="component" value="Chromosome"/>
</dbReference>
<proteinExistence type="predicted"/>
<evidence type="ECO:0000256" key="3">
    <source>
        <dbReference type="ARBA" id="ARBA00023163"/>
    </source>
</evidence>
<dbReference type="CDD" id="cd06267">
    <property type="entry name" value="PBP1_LacI_sugar_binding-like"/>
    <property type="match status" value="1"/>
</dbReference>
<feature type="domain" description="HTH lacI-type" evidence="4">
    <location>
        <begin position="9"/>
        <end position="67"/>
    </location>
</feature>
<dbReference type="Gene3D" id="3.40.50.2300">
    <property type="match status" value="2"/>
</dbReference>
<evidence type="ECO:0000313" key="6">
    <source>
        <dbReference type="Proteomes" id="UP000611640"/>
    </source>
</evidence>
<dbReference type="EMBL" id="AP023355">
    <property type="protein sequence ID" value="BCJ36233.1"/>
    <property type="molecule type" value="Genomic_DNA"/>
</dbReference>
<dbReference type="SUPFAM" id="SSF47413">
    <property type="entry name" value="lambda repressor-like DNA-binding domains"/>
    <property type="match status" value="1"/>
</dbReference>
<dbReference type="InterPro" id="IPR010982">
    <property type="entry name" value="Lambda_DNA-bd_dom_sf"/>
</dbReference>
<gene>
    <name evidence="5" type="ORF">Athai_37360</name>
</gene>
<dbReference type="CDD" id="cd01392">
    <property type="entry name" value="HTH_LacI"/>
    <property type="match status" value="1"/>
</dbReference>
<organism evidence="5 6">
    <name type="scientific">Actinocatenispora thailandica</name>
    <dbReference type="NCBI Taxonomy" id="227318"/>
    <lineage>
        <taxon>Bacteria</taxon>
        <taxon>Bacillati</taxon>
        <taxon>Actinomycetota</taxon>
        <taxon>Actinomycetes</taxon>
        <taxon>Micromonosporales</taxon>
        <taxon>Micromonosporaceae</taxon>
        <taxon>Actinocatenispora</taxon>
    </lineage>
</organism>
<keyword evidence="1" id="KW-0805">Transcription regulation</keyword>
<dbReference type="Gene3D" id="1.10.260.40">
    <property type="entry name" value="lambda repressor-like DNA-binding domains"/>
    <property type="match status" value="1"/>
</dbReference>
<dbReference type="SUPFAM" id="SSF53822">
    <property type="entry name" value="Periplasmic binding protein-like I"/>
    <property type="match status" value="1"/>
</dbReference>
<dbReference type="InterPro" id="IPR000843">
    <property type="entry name" value="HTH_LacI"/>
</dbReference>
<dbReference type="GO" id="GO:0003700">
    <property type="term" value="F:DNA-binding transcription factor activity"/>
    <property type="evidence" value="ECO:0007669"/>
    <property type="project" value="TreeGrafter"/>
</dbReference>
<keyword evidence="2" id="KW-0238">DNA-binding</keyword>
<dbReference type="Pfam" id="PF13377">
    <property type="entry name" value="Peripla_BP_3"/>
    <property type="match status" value="1"/>
</dbReference>
<protein>
    <submittedName>
        <fullName evidence="5">LacI family transcriptional regulator</fullName>
    </submittedName>
</protein>
<keyword evidence="6" id="KW-1185">Reference proteome</keyword>
<dbReference type="InterPro" id="IPR046335">
    <property type="entry name" value="LacI/GalR-like_sensor"/>
</dbReference>
<sequence>MPENAGRAPTQRDVAAAAGVSTATVSYILSGRRDRATPVTPETRDRVLRAVEQLGYRLNHSGRSLRRRRTELVCVVYRMPDNPWVERLAEQVQTIGATSGYSMIALPLPSSPPTEPAAASRPQPSALRVLRERYVDGAIVANGTLIEPDELRRLAASGLSLVVFHDALEPAGFDVVDLAQRAALTDLVRHLLGRGHTRIGYLAHDVELAAPDDEVQSLKYRMVAAALAAAGVPLDPRLVVPGADVRERAYVETQRLLRADRPPTALISASDRGAIDAIWAARDLGASVPGDLAIAGIGNGTEGSAIRPALTTVGLPKLDFTVPVTRLFERIAAPNELPGDRIPQPWQLIVREST</sequence>
<dbReference type="PROSITE" id="PS50932">
    <property type="entry name" value="HTH_LACI_2"/>
    <property type="match status" value="1"/>
</dbReference>
<dbReference type="PANTHER" id="PTHR30146:SF153">
    <property type="entry name" value="LACTOSE OPERON REPRESSOR"/>
    <property type="match status" value="1"/>
</dbReference>
<dbReference type="InterPro" id="IPR028082">
    <property type="entry name" value="Peripla_BP_I"/>
</dbReference>
<dbReference type="RefSeq" id="WP_203962637.1">
    <property type="nucleotide sequence ID" value="NZ_AP023355.1"/>
</dbReference>